<dbReference type="EMBL" id="FOHT01000035">
    <property type="protein sequence ID" value="SEU01941.1"/>
    <property type="molecule type" value="Genomic_DNA"/>
</dbReference>
<dbReference type="AlphaFoldDB" id="A0A1I0IX76"/>
<proteinExistence type="predicted"/>
<gene>
    <name evidence="1" type="ORF">SAMN05444285_13551</name>
</gene>
<evidence type="ECO:0000313" key="2">
    <source>
        <dbReference type="Proteomes" id="UP000181981"/>
    </source>
</evidence>
<protein>
    <submittedName>
        <fullName evidence="1">Uncharacterized protein</fullName>
    </submittedName>
</protein>
<evidence type="ECO:0000313" key="1">
    <source>
        <dbReference type="EMBL" id="SEU01941.1"/>
    </source>
</evidence>
<reference evidence="1 2" key="1">
    <citation type="submission" date="2016-10" db="EMBL/GenBank/DDBJ databases">
        <authorList>
            <person name="de Groot N.N."/>
        </authorList>
    </citation>
    <scope>NUCLEOTIDE SEQUENCE [LARGE SCALE GENOMIC DNA]</scope>
    <source>
        <strain evidence="1 2">DSM 25947</strain>
    </source>
</reference>
<name>A0A1I0IX76_9BACT</name>
<accession>A0A1I0IX76</accession>
<dbReference type="RefSeq" id="WP_157470833.1">
    <property type="nucleotide sequence ID" value="NZ_FOHT01000035.1"/>
</dbReference>
<organism evidence="1 2">
    <name type="scientific">Draconibacterium orientale</name>
    <dbReference type="NCBI Taxonomy" id="1168034"/>
    <lineage>
        <taxon>Bacteria</taxon>
        <taxon>Pseudomonadati</taxon>
        <taxon>Bacteroidota</taxon>
        <taxon>Bacteroidia</taxon>
        <taxon>Marinilabiliales</taxon>
        <taxon>Prolixibacteraceae</taxon>
        <taxon>Draconibacterium</taxon>
    </lineage>
</organism>
<dbReference type="Proteomes" id="UP000181981">
    <property type="component" value="Unassembled WGS sequence"/>
</dbReference>
<sequence length="51" mass="5779">MDELFEKLILMEKLDAAREQSARGDVVSEAELDSEIKKGSNYLSKSVRFSN</sequence>